<evidence type="ECO:0000313" key="2">
    <source>
        <dbReference type="EMBL" id="SMD29361.1"/>
    </source>
</evidence>
<reference evidence="2" key="2">
    <citation type="submission" date="2019-04" db="EMBL/GenBank/DDBJ databases">
        <title>Unravelling the molecular evolution of spider venoms.</title>
        <authorList>
            <person name="Pineda S."/>
        </authorList>
    </citation>
    <scope>NUCLEOTIDE SEQUENCE</scope>
</reference>
<dbReference type="EMBL" id="HAGM01000269">
    <property type="protein sequence ID" value="SMD29355.1"/>
    <property type="molecule type" value="Transcribed_RNA"/>
</dbReference>
<feature type="chain" id="PRO_5036355173" evidence="1">
    <location>
        <begin position="20"/>
        <end position="101"/>
    </location>
</feature>
<dbReference type="EMBL" id="HAGM01000245">
    <property type="protein sequence ID" value="SMD29331.1"/>
    <property type="molecule type" value="Transcribed_RNA"/>
</dbReference>
<sequence length="101" mass="11174">MKGIFLLCLFVCLFAGSLAAVKCTKQSDCEADECCLDTMFFKSAWCERRFGAGMRCSAASVFEDDIYYLSCPCVDKYECLGKGTTVDGKTVMENPKCIMPL</sequence>
<accession>A0A482ZCS9</accession>
<evidence type="ECO:0000256" key="1">
    <source>
        <dbReference type="SAM" id="SignalP"/>
    </source>
</evidence>
<dbReference type="AlphaFoldDB" id="A0A482ZCS9"/>
<name>A0A482ZCS9_9ARAC</name>
<organism evidence="2">
    <name type="scientific">Hickmania troglodytes</name>
    <dbReference type="NCBI Taxonomy" id="489260"/>
    <lineage>
        <taxon>Eukaryota</taxon>
        <taxon>Metazoa</taxon>
        <taxon>Ecdysozoa</taxon>
        <taxon>Arthropoda</taxon>
        <taxon>Chelicerata</taxon>
        <taxon>Arachnida</taxon>
        <taxon>Araneae</taxon>
        <taxon>Araneomorphae</taxon>
        <taxon>Austrochilidae</taxon>
        <taxon>Hickmania</taxon>
    </lineage>
</organism>
<feature type="signal peptide" evidence="1">
    <location>
        <begin position="1"/>
        <end position="19"/>
    </location>
</feature>
<proteinExistence type="predicted"/>
<dbReference type="EMBL" id="HAGM01000275">
    <property type="protein sequence ID" value="SMD29361.1"/>
    <property type="molecule type" value="Transcribed_RNA"/>
</dbReference>
<keyword evidence="1" id="KW-0732">Signal</keyword>
<dbReference type="Gene3D" id="2.10.80.10">
    <property type="entry name" value="Lipase, subunit A"/>
    <property type="match status" value="1"/>
</dbReference>
<reference evidence="2" key="1">
    <citation type="submission" date="2017-03" db="EMBL/GenBank/DDBJ databases">
        <authorList>
            <person name="QRISCLOUD D."/>
        </authorList>
    </citation>
    <scope>NUCLEOTIDE SEQUENCE</scope>
</reference>
<dbReference type="EMBL" id="HAGM01000218">
    <property type="protein sequence ID" value="SMD29304.1"/>
    <property type="molecule type" value="Transcribed_RNA"/>
</dbReference>
<protein>
    <submittedName>
        <fullName evidence="2">U24-Austrotoxin-Ht1a_1</fullName>
    </submittedName>
</protein>